<dbReference type="Gene3D" id="3.40.50.1240">
    <property type="entry name" value="Phosphoglycerate mutase-like"/>
    <property type="match status" value="1"/>
</dbReference>
<dbReference type="CDD" id="cd07067">
    <property type="entry name" value="HP_PGM_like"/>
    <property type="match status" value="1"/>
</dbReference>
<sequence>MPAIPTDAAERLPERRWGKTDQVATTVLLVRHGSTEHSLEGRFSGRNDLPLDAAGRGQAAAVAGLVGAGERVDVVLSSPLRRARETAEAIAARTGGQVEIAEDLIELDFGDWEGHTFAEVERAWPAELTAWLARADAAPPGGEAFAAVTARMQRLLADVLTRHAGRRVVAVSHVTPIKTALRLALGAPHEAIFRFHLDTASLSVVDYYADGECNVRVLNRAEQLH</sequence>
<dbReference type="SMART" id="SM00855">
    <property type="entry name" value="PGAM"/>
    <property type="match status" value="1"/>
</dbReference>
<keyword evidence="2" id="KW-1185">Reference proteome</keyword>
<dbReference type="PANTHER" id="PTHR48100:SF62">
    <property type="entry name" value="GLUCOSYL-3-PHOSPHOGLYCERATE PHOSPHATASE"/>
    <property type="match status" value="1"/>
</dbReference>
<organism evidence="1 2">
    <name type="scientific">Jatrophihabitans cynanchi</name>
    <dbReference type="NCBI Taxonomy" id="2944128"/>
    <lineage>
        <taxon>Bacteria</taxon>
        <taxon>Bacillati</taxon>
        <taxon>Actinomycetota</taxon>
        <taxon>Actinomycetes</taxon>
        <taxon>Jatrophihabitantales</taxon>
        <taxon>Jatrophihabitantaceae</taxon>
        <taxon>Jatrophihabitans</taxon>
    </lineage>
</organism>
<dbReference type="Proteomes" id="UP001164693">
    <property type="component" value="Chromosome"/>
</dbReference>
<gene>
    <name evidence="1" type="ORF">M6B22_10245</name>
</gene>
<dbReference type="InterPro" id="IPR013078">
    <property type="entry name" value="His_Pase_superF_clade-1"/>
</dbReference>
<dbReference type="RefSeq" id="WP_269445660.1">
    <property type="nucleotide sequence ID" value="NZ_CP097463.1"/>
</dbReference>
<dbReference type="InterPro" id="IPR050275">
    <property type="entry name" value="PGM_Phosphatase"/>
</dbReference>
<accession>A0ABY7K358</accession>
<name>A0ABY7K358_9ACTN</name>
<reference evidence="1" key="1">
    <citation type="submission" date="2022-05" db="EMBL/GenBank/DDBJ databases">
        <title>Jatrophihabitans sp. SB3-54 whole genome sequence.</title>
        <authorList>
            <person name="Suh M.K."/>
            <person name="Eom M.K."/>
            <person name="Kim J.S."/>
            <person name="Kim H.S."/>
            <person name="Do H.E."/>
            <person name="Shin Y.K."/>
            <person name="Lee J.-S."/>
        </authorList>
    </citation>
    <scope>NUCLEOTIDE SEQUENCE</scope>
    <source>
        <strain evidence="1">SB3-54</strain>
    </source>
</reference>
<dbReference type="PANTHER" id="PTHR48100">
    <property type="entry name" value="BROAD-SPECIFICITY PHOSPHATASE YOR283W-RELATED"/>
    <property type="match status" value="1"/>
</dbReference>
<protein>
    <submittedName>
        <fullName evidence="1">Histidine phosphatase family protein</fullName>
    </submittedName>
</protein>
<evidence type="ECO:0000313" key="2">
    <source>
        <dbReference type="Proteomes" id="UP001164693"/>
    </source>
</evidence>
<proteinExistence type="predicted"/>
<dbReference type="InterPro" id="IPR029033">
    <property type="entry name" value="His_PPase_superfam"/>
</dbReference>
<evidence type="ECO:0000313" key="1">
    <source>
        <dbReference type="EMBL" id="WAX59119.1"/>
    </source>
</evidence>
<dbReference type="Pfam" id="PF00300">
    <property type="entry name" value="His_Phos_1"/>
    <property type="match status" value="1"/>
</dbReference>
<dbReference type="EMBL" id="CP097463">
    <property type="protein sequence ID" value="WAX59119.1"/>
    <property type="molecule type" value="Genomic_DNA"/>
</dbReference>
<dbReference type="SUPFAM" id="SSF53254">
    <property type="entry name" value="Phosphoglycerate mutase-like"/>
    <property type="match status" value="1"/>
</dbReference>